<dbReference type="EMBL" id="BOOG01000026">
    <property type="protein sequence ID" value="GIH70824.1"/>
    <property type="molecule type" value="Genomic_DNA"/>
</dbReference>
<dbReference type="Pfam" id="PF10103">
    <property type="entry name" value="Zincin_2"/>
    <property type="match status" value="1"/>
</dbReference>
<evidence type="ECO:0000313" key="1">
    <source>
        <dbReference type="EMBL" id="GIH70824.1"/>
    </source>
</evidence>
<organism evidence="1 2">
    <name type="scientific">Sphaerimonospora thailandensis</name>
    <dbReference type="NCBI Taxonomy" id="795644"/>
    <lineage>
        <taxon>Bacteria</taxon>
        <taxon>Bacillati</taxon>
        <taxon>Actinomycetota</taxon>
        <taxon>Actinomycetes</taxon>
        <taxon>Streptosporangiales</taxon>
        <taxon>Streptosporangiaceae</taxon>
        <taxon>Sphaerimonospora</taxon>
    </lineage>
</organism>
<keyword evidence="2" id="KW-1185">Reference proteome</keyword>
<proteinExistence type="predicted"/>
<dbReference type="SUPFAM" id="SSF55486">
    <property type="entry name" value="Metalloproteases ('zincins'), catalytic domain"/>
    <property type="match status" value="1"/>
</dbReference>
<dbReference type="InterPro" id="IPR022454">
    <property type="entry name" value="CHP03883_F420-assoc"/>
</dbReference>
<comment type="caution">
    <text evidence="1">The sequence shown here is derived from an EMBL/GenBank/DDBJ whole genome shotgun (WGS) entry which is preliminary data.</text>
</comment>
<reference evidence="1" key="1">
    <citation type="submission" date="2021-01" db="EMBL/GenBank/DDBJ databases">
        <title>Whole genome shotgun sequence of Sphaerimonospora thailandensis NBRC 107569.</title>
        <authorList>
            <person name="Komaki H."/>
            <person name="Tamura T."/>
        </authorList>
    </citation>
    <scope>NUCLEOTIDE SEQUENCE</scope>
    <source>
        <strain evidence="1">NBRC 107569</strain>
    </source>
</reference>
<dbReference type="AlphaFoldDB" id="A0A8J3RBL0"/>
<dbReference type="Proteomes" id="UP000610966">
    <property type="component" value="Unassembled WGS sequence"/>
</dbReference>
<evidence type="ECO:0000313" key="2">
    <source>
        <dbReference type="Proteomes" id="UP000610966"/>
    </source>
</evidence>
<dbReference type="NCBIfam" id="TIGR03883">
    <property type="entry name" value="DUF2342_F420"/>
    <property type="match status" value="1"/>
</dbReference>
<name>A0A8J3RBL0_9ACTN</name>
<evidence type="ECO:0008006" key="3">
    <source>
        <dbReference type="Google" id="ProtNLM"/>
    </source>
</evidence>
<dbReference type="PANTHER" id="PTHR39420">
    <property type="match status" value="1"/>
</dbReference>
<dbReference type="PANTHER" id="PTHR39420:SF1">
    <property type="entry name" value="HYDROLASE"/>
    <property type="match status" value="1"/>
</dbReference>
<dbReference type="InterPro" id="IPR018766">
    <property type="entry name" value="Zinicin_2"/>
</dbReference>
<sequence length="352" mass="38883">MVGMQVIDWDLAVATGVRLVRPGPQVSREEARQAVADLRRLSRDAEGHVREFTRLDSAPPEAATIVDRPGWIRANVDGFRVVLEPLTEKMSSMPAIVGAVGSRITGLEVGAVLAFLASRVLGQYELFLPPDPGGVAPAGRLTLVAPNIVHAERELAVDPRDFRLWVCLHEETHRVQFTGVPWLREYVRGQMTEFLLASEMDLTTLLERLRAASDAVADAFRGGDGNLIEAIQTPEQRAVLDRVTAVMTLVEGHGDYVMDAVGPSVVPSVAEIRAKFQRRREGGSRMDQLVRRLLGIELKMKQYAEGSRFVRTVVEEAGMDGFNRVWTSPETLPDRDEIADPNAWMSRVLTGV</sequence>
<dbReference type="Gene3D" id="1.20.150.30">
    <property type="entry name" value="Zincin-like metallopeptidase, N-terminal domain"/>
    <property type="match status" value="1"/>
</dbReference>
<dbReference type="InterPro" id="IPR042271">
    <property type="entry name" value="Zinicin_2_N"/>
</dbReference>
<gene>
    <name evidence="1" type="ORF">Mth01_30770</name>
</gene>
<dbReference type="NCBIfam" id="TIGR03624">
    <property type="entry name" value="putative hydrolase"/>
    <property type="match status" value="1"/>
</dbReference>
<protein>
    <recommendedName>
        <fullName evidence="3">Coenzyme F420 biosynthesis-associated protein</fullName>
    </recommendedName>
</protein>
<accession>A0A8J3RBL0</accession>